<dbReference type="InterPro" id="IPR020097">
    <property type="entry name" value="PsdUridine_synth_TruA_a/b_dom"/>
</dbReference>
<evidence type="ECO:0000256" key="1">
    <source>
        <dbReference type="ARBA" id="ARBA00009375"/>
    </source>
</evidence>
<organism evidence="7 8">
    <name type="scientific">Oceanobacillus locisalsi</name>
    <dbReference type="NCBI Taxonomy" id="546107"/>
    <lineage>
        <taxon>Bacteria</taxon>
        <taxon>Bacillati</taxon>
        <taxon>Bacillota</taxon>
        <taxon>Bacilli</taxon>
        <taxon>Bacillales</taxon>
        <taxon>Bacillaceae</taxon>
        <taxon>Oceanobacillus</taxon>
    </lineage>
</organism>
<dbReference type="InterPro" id="IPR001406">
    <property type="entry name" value="PsdUridine_synth_TruA"/>
</dbReference>
<feature type="binding site" evidence="4">
    <location>
        <position position="111"/>
    </location>
    <ligand>
        <name>substrate</name>
    </ligand>
</feature>
<feature type="active site" description="Nucleophile" evidence="4">
    <location>
        <position position="53"/>
    </location>
</feature>
<evidence type="ECO:0000259" key="6">
    <source>
        <dbReference type="Pfam" id="PF01416"/>
    </source>
</evidence>
<proteinExistence type="inferred from homology"/>
<keyword evidence="8" id="KW-1185">Reference proteome</keyword>
<dbReference type="Proteomes" id="UP001597041">
    <property type="component" value="Unassembled WGS sequence"/>
</dbReference>
<dbReference type="InterPro" id="IPR020094">
    <property type="entry name" value="TruA/RsuA/RluB/E/F_N"/>
</dbReference>
<evidence type="ECO:0000256" key="4">
    <source>
        <dbReference type="HAMAP-Rule" id="MF_00171"/>
    </source>
</evidence>
<comment type="similarity">
    <text evidence="1 4 5">Belongs to the tRNA pseudouridine synthase TruA family.</text>
</comment>
<reference evidence="8" key="1">
    <citation type="journal article" date="2019" name="Int. J. Syst. Evol. Microbiol.">
        <title>The Global Catalogue of Microorganisms (GCM) 10K type strain sequencing project: providing services to taxonomists for standard genome sequencing and annotation.</title>
        <authorList>
            <consortium name="The Broad Institute Genomics Platform"/>
            <consortium name="The Broad Institute Genome Sequencing Center for Infectious Disease"/>
            <person name="Wu L."/>
            <person name="Ma J."/>
        </authorList>
    </citation>
    <scope>NUCLEOTIDE SEQUENCE [LARGE SCALE GENOMIC DNA]</scope>
    <source>
        <strain evidence="8">CCUG 56608</strain>
    </source>
</reference>
<dbReference type="EC" id="5.4.99.12" evidence="4"/>
<comment type="caution">
    <text evidence="4">Lacks conserved residue(s) required for the propagation of feature annotation.</text>
</comment>
<comment type="catalytic activity">
    <reaction evidence="4 5">
        <text>uridine(38/39/40) in tRNA = pseudouridine(38/39/40) in tRNA</text>
        <dbReference type="Rhea" id="RHEA:22376"/>
        <dbReference type="Rhea" id="RHEA-COMP:10085"/>
        <dbReference type="Rhea" id="RHEA-COMP:10087"/>
        <dbReference type="ChEBI" id="CHEBI:65314"/>
        <dbReference type="ChEBI" id="CHEBI:65315"/>
        <dbReference type="EC" id="5.4.99.12"/>
    </reaction>
</comment>
<sequence>MERIKCTIAYDGSGFAGFQVQPAHRTVQGVLEKALIKMHKGEPIRIQASGRTDTGVHALGQVIHFDTPLTIPERNWKQAINTLLPDDVRIMHVEKVHDNFHARYSVKQKEYHYMVLNREDPDVFRRDYVLHFPKSLDIEAIQAACKHLEGTHDFTTFSSAKSSVKGSKVRTLYHASCRKKENEIEFVFRGSGFLYNMVRIMVSALLDVGIGKRKPEDIPRLLAAKERGELGKTISPAGLYLWEVSYDEQEENESSISIE</sequence>
<evidence type="ECO:0000256" key="3">
    <source>
        <dbReference type="ARBA" id="ARBA00023235"/>
    </source>
</evidence>
<feature type="domain" description="Pseudouridine synthase I TruA alpha/beta" evidence="6">
    <location>
        <begin position="9"/>
        <end position="105"/>
    </location>
</feature>
<evidence type="ECO:0000256" key="2">
    <source>
        <dbReference type="ARBA" id="ARBA00022694"/>
    </source>
</evidence>
<dbReference type="PANTHER" id="PTHR11142">
    <property type="entry name" value="PSEUDOURIDYLATE SYNTHASE"/>
    <property type="match status" value="1"/>
</dbReference>
<accession>A0ABW3NLT2</accession>
<evidence type="ECO:0000313" key="7">
    <source>
        <dbReference type="EMBL" id="MFD1067331.1"/>
    </source>
</evidence>
<dbReference type="GO" id="GO:0160147">
    <property type="term" value="F:tRNA pseudouridine(38-40) synthase activity"/>
    <property type="evidence" value="ECO:0007669"/>
    <property type="project" value="UniProtKB-EC"/>
</dbReference>
<dbReference type="InterPro" id="IPR020103">
    <property type="entry name" value="PsdUridine_synth_cat_dom_sf"/>
</dbReference>
<dbReference type="CDD" id="cd02570">
    <property type="entry name" value="PseudoU_synth_EcTruA"/>
    <property type="match status" value="1"/>
</dbReference>
<protein>
    <recommendedName>
        <fullName evidence="4">tRNA pseudouridine synthase A</fullName>
        <ecNumber evidence="4">5.4.99.12</ecNumber>
    </recommendedName>
    <alternativeName>
        <fullName evidence="4">tRNA pseudouridine(38-40) synthase</fullName>
    </alternativeName>
    <alternativeName>
        <fullName evidence="4">tRNA pseudouridylate synthase I</fullName>
    </alternativeName>
    <alternativeName>
        <fullName evidence="4">tRNA-uridine isomerase I</fullName>
    </alternativeName>
</protein>
<dbReference type="Pfam" id="PF01416">
    <property type="entry name" value="PseudoU_synth_1"/>
    <property type="match status" value="2"/>
</dbReference>
<name>A0ABW3NLT2_9BACI</name>
<dbReference type="SUPFAM" id="SSF55120">
    <property type="entry name" value="Pseudouridine synthase"/>
    <property type="match status" value="1"/>
</dbReference>
<comment type="subunit">
    <text evidence="4">Homodimer.</text>
</comment>
<dbReference type="PANTHER" id="PTHR11142:SF0">
    <property type="entry name" value="TRNA PSEUDOURIDINE SYNTHASE-LIKE 1"/>
    <property type="match status" value="1"/>
</dbReference>
<evidence type="ECO:0000313" key="8">
    <source>
        <dbReference type="Proteomes" id="UP001597041"/>
    </source>
</evidence>
<feature type="domain" description="Pseudouridine synthase I TruA alpha/beta" evidence="6">
    <location>
        <begin position="144"/>
        <end position="247"/>
    </location>
</feature>
<dbReference type="HAMAP" id="MF_00171">
    <property type="entry name" value="TruA"/>
    <property type="match status" value="1"/>
</dbReference>
<dbReference type="Gene3D" id="3.30.70.580">
    <property type="entry name" value="Pseudouridine synthase I, catalytic domain, N-terminal subdomain"/>
    <property type="match status" value="1"/>
</dbReference>
<dbReference type="Gene3D" id="3.30.70.660">
    <property type="entry name" value="Pseudouridine synthase I, catalytic domain, C-terminal subdomain"/>
    <property type="match status" value="1"/>
</dbReference>
<keyword evidence="2 4" id="KW-0819">tRNA processing</keyword>
<comment type="function">
    <text evidence="4">Formation of pseudouridine at positions 38, 39 and 40 in the anticodon stem and loop of transfer RNAs.</text>
</comment>
<dbReference type="InterPro" id="IPR020095">
    <property type="entry name" value="PsdUridine_synth_TruA_C"/>
</dbReference>
<gene>
    <name evidence="4 7" type="primary">truA</name>
    <name evidence="7" type="ORF">ACFQ19_15095</name>
</gene>
<dbReference type="EMBL" id="JBHTKK010000021">
    <property type="protein sequence ID" value="MFD1067331.1"/>
    <property type="molecule type" value="Genomic_DNA"/>
</dbReference>
<dbReference type="RefSeq" id="WP_379593432.1">
    <property type="nucleotide sequence ID" value="NZ_JBHTKK010000021.1"/>
</dbReference>
<dbReference type="NCBIfam" id="TIGR00071">
    <property type="entry name" value="hisT_truA"/>
    <property type="match status" value="1"/>
</dbReference>
<keyword evidence="3 4" id="KW-0413">Isomerase</keyword>
<dbReference type="PIRSF" id="PIRSF001430">
    <property type="entry name" value="tRNA_psdUrid_synth"/>
    <property type="match status" value="1"/>
</dbReference>
<evidence type="ECO:0000256" key="5">
    <source>
        <dbReference type="RuleBase" id="RU003792"/>
    </source>
</evidence>
<comment type="caution">
    <text evidence="7">The sequence shown here is derived from an EMBL/GenBank/DDBJ whole genome shotgun (WGS) entry which is preliminary data.</text>
</comment>